<dbReference type="InterPro" id="IPR011006">
    <property type="entry name" value="CheY-like_superfamily"/>
</dbReference>
<dbReference type="InterPro" id="IPR001789">
    <property type="entry name" value="Sig_transdc_resp-reg_receiver"/>
</dbReference>
<dbReference type="GO" id="GO:0000155">
    <property type="term" value="F:phosphorelay sensor kinase activity"/>
    <property type="evidence" value="ECO:0007669"/>
    <property type="project" value="InterPro"/>
</dbReference>
<evidence type="ECO:0000313" key="8">
    <source>
        <dbReference type="EnsemblProtists" id="EKX53062"/>
    </source>
</evidence>
<evidence type="ECO:0000259" key="6">
    <source>
        <dbReference type="PROSITE" id="PS50110"/>
    </source>
</evidence>
<evidence type="ECO:0000256" key="4">
    <source>
        <dbReference type="PROSITE-ProRule" id="PRU00169"/>
    </source>
</evidence>
<dbReference type="PANTHER" id="PTHR43719:SF28">
    <property type="entry name" value="PEROXIDE STRESS-ACTIVATED HISTIDINE KINASE MAK1-RELATED"/>
    <property type="match status" value="1"/>
</dbReference>
<sequence length="602" mass="67789">MHPLHVPAPIPDDDEDRVHFLNTLRILDTEAEHSFDRITEAASVIFKVPIALVSLVDRERQWFKSAVGVDVCQTHRDVAFCAHAILPKEPKVFIVNDTYEDERFKYSDLVLGEPYIRFYAGAPLVLYTDDGMWKLGTICIIDQKPRTLRDDEVLLLEMLGRLVVAEIELREKLAKKHRERIDEVHEGAQVWAKEMNTAYIGQVAHDLRTPLNSFYLGLQALSSTPLTSEQKSLIDTMEISAELMSLTCTKAIDHTKSTMGKDLHAARGAFDLEKMLRKSEKVVLGYTHQSIDVSYEFVIKAGVYKKIISDEDWVWQMLMNYLCNARKFTTHGYIRTTVSLSKSREGKSMIRFSVADTGIGVDKDKMDLLFKPFGQLQDFSGGTGLGLFSVREKAIKLGGACGVTMNEPKGTIFWFEVPYVPITNDDDGVCSTALAALTCDVKWKAQDSQLKVNKEGSKKIETVQAAEIQQEIKANDGELHVLVVEDDVPTRTLMVHGLKRKGYVVHQAGNGEEGLEQMQRRMFHMVLCDIMMPVMDGVECVKRLRAWESTQSRTSQFICALSANTDVSDVNKCMGAGMSDFFPKPVKIPALLKFLEGKFMKL</sequence>
<dbReference type="SMART" id="SM00388">
    <property type="entry name" value="HisKA"/>
    <property type="match status" value="1"/>
</dbReference>
<reference evidence="8" key="3">
    <citation type="submission" date="2015-06" db="UniProtKB">
        <authorList>
            <consortium name="EnsemblProtists"/>
        </authorList>
    </citation>
    <scope>IDENTIFICATION</scope>
</reference>
<dbReference type="SUPFAM" id="SSF55781">
    <property type="entry name" value="GAF domain-like"/>
    <property type="match status" value="1"/>
</dbReference>
<name>L1JXG5_GUITC</name>
<dbReference type="Pfam" id="PF00072">
    <property type="entry name" value="Response_reg"/>
    <property type="match status" value="1"/>
</dbReference>
<keyword evidence="3" id="KW-0418">Kinase</keyword>
<dbReference type="SUPFAM" id="SSF55874">
    <property type="entry name" value="ATPase domain of HSP90 chaperone/DNA topoisomerase II/histidine kinase"/>
    <property type="match status" value="1"/>
</dbReference>
<dbReference type="CDD" id="cd17546">
    <property type="entry name" value="REC_hyHK_CKI1_RcsC-like"/>
    <property type="match status" value="1"/>
</dbReference>
<dbReference type="EnsemblProtists" id="EKX53062">
    <property type="protein sequence ID" value="EKX53062"/>
    <property type="gene ID" value="GUITHDRAFT_101508"/>
</dbReference>
<dbReference type="Pfam" id="PF01590">
    <property type="entry name" value="GAF"/>
    <property type="match status" value="1"/>
</dbReference>
<dbReference type="PANTHER" id="PTHR43719">
    <property type="entry name" value="TWO-COMPONENT HISTIDINE KINASE"/>
    <property type="match status" value="1"/>
</dbReference>
<feature type="domain" description="Histidine kinase" evidence="5">
    <location>
        <begin position="202"/>
        <end position="421"/>
    </location>
</feature>
<evidence type="ECO:0000259" key="5">
    <source>
        <dbReference type="PROSITE" id="PS50109"/>
    </source>
</evidence>
<dbReference type="CDD" id="cd00082">
    <property type="entry name" value="HisKA"/>
    <property type="match status" value="1"/>
</dbReference>
<dbReference type="PROSITE" id="PS50109">
    <property type="entry name" value="HIS_KIN"/>
    <property type="match status" value="1"/>
</dbReference>
<evidence type="ECO:0000313" key="9">
    <source>
        <dbReference type="Proteomes" id="UP000011087"/>
    </source>
</evidence>
<keyword evidence="9" id="KW-1185">Reference proteome</keyword>
<dbReference type="HOGENOM" id="CLU_000445_114_44_1"/>
<dbReference type="GeneID" id="17309644"/>
<keyword evidence="1 4" id="KW-0597">Phosphoprotein</keyword>
<dbReference type="OMA" id="WVDTIKA"/>
<evidence type="ECO:0000256" key="1">
    <source>
        <dbReference type="ARBA" id="ARBA00022553"/>
    </source>
</evidence>
<accession>L1JXG5</accession>
<dbReference type="Gene3D" id="3.40.50.2300">
    <property type="match status" value="1"/>
</dbReference>
<dbReference type="InterPro" id="IPR036097">
    <property type="entry name" value="HisK_dim/P_sf"/>
</dbReference>
<dbReference type="InterPro" id="IPR003594">
    <property type="entry name" value="HATPase_dom"/>
</dbReference>
<keyword evidence="2" id="KW-0808">Transferase</keyword>
<dbReference type="Gene3D" id="3.30.450.40">
    <property type="match status" value="1"/>
</dbReference>
<feature type="domain" description="Response regulatory" evidence="6">
    <location>
        <begin position="480"/>
        <end position="599"/>
    </location>
</feature>
<dbReference type="SMART" id="SM00448">
    <property type="entry name" value="REC"/>
    <property type="match status" value="1"/>
</dbReference>
<dbReference type="RefSeq" id="XP_005840042.1">
    <property type="nucleotide sequence ID" value="XM_005839985.1"/>
</dbReference>
<proteinExistence type="predicted"/>
<dbReference type="AlphaFoldDB" id="L1JXG5"/>
<dbReference type="Pfam" id="PF00512">
    <property type="entry name" value="HisKA"/>
    <property type="match status" value="1"/>
</dbReference>
<reference evidence="9" key="2">
    <citation type="submission" date="2012-11" db="EMBL/GenBank/DDBJ databases">
        <authorList>
            <person name="Kuo A."/>
            <person name="Curtis B.A."/>
            <person name="Tanifuji G."/>
            <person name="Burki F."/>
            <person name="Gruber A."/>
            <person name="Irimia M."/>
            <person name="Maruyama S."/>
            <person name="Arias M.C."/>
            <person name="Ball S.G."/>
            <person name="Gile G.H."/>
            <person name="Hirakawa Y."/>
            <person name="Hopkins J.F."/>
            <person name="Rensing S.A."/>
            <person name="Schmutz J."/>
            <person name="Symeonidi A."/>
            <person name="Elias M."/>
            <person name="Eveleigh R.J."/>
            <person name="Herman E.K."/>
            <person name="Klute M.J."/>
            <person name="Nakayama T."/>
            <person name="Obornik M."/>
            <person name="Reyes-Prieto A."/>
            <person name="Armbrust E.V."/>
            <person name="Aves S.J."/>
            <person name="Beiko R.G."/>
            <person name="Coutinho P."/>
            <person name="Dacks J.B."/>
            <person name="Durnford D.G."/>
            <person name="Fast N.M."/>
            <person name="Green B.R."/>
            <person name="Grisdale C."/>
            <person name="Hempe F."/>
            <person name="Henrissat B."/>
            <person name="Hoppner M.P."/>
            <person name="Ishida K.-I."/>
            <person name="Kim E."/>
            <person name="Koreny L."/>
            <person name="Kroth P.G."/>
            <person name="Liu Y."/>
            <person name="Malik S.-B."/>
            <person name="Maier U.G."/>
            <person name="McRose D."/>
            <person name="Mock T."/>
            <person name="Neilson J.A."/>
            <person name="Onodera N.T."/>
            <person name="Poole A.M."/>
            <person name="Pritham E.J."/>
            <person name="Richards T.A."/>
            <person name="Rocap G."/>
            <person name="Roy S.W."/>
            <person name="Sarai C."/>
            <person name="Schaack S."/>
            <person name="Shirato S."/>
            <person name="Slamovits C.H."/>
            <person name="Spencer D.F."/>
            <person name="Suzuki S."/>
            <person name="Worden A.Z."/>
            <person name="Zauner S."/>
            <person name="Barry K."/>
            <person name="Bell C."/>
            <person name="Bharti A.K."/>
            <person name="Crow J.A."/>
            <person name="Grimwood J."/>
            <person name="Kramer R."/>
            <person name="Lindquist E."/>
            <person name="Lucas S."/>
            <person name="Salamov A."/>
            <person name="McFadden G.I."/>
            <person name="Lane C.E."/>
            <person name="Keeling P.J."/>
            <person name="Gray M.W."/>
            <person name="Grigoriev I.V."/>
            <person name="Archibald J.M."/>
        </authorList>
    </citation>
    <scope>NUCLEOTIDE SEQUENCE</scope>
    <source>
        <strain evidence="9">CCMP2712</strain>
    </source>
</reference>
<dbReference type="OrthoDB" id="303614at2759"/>
<dbReference type="SUPFAM" id="SSF47384">
    <property type="entry name" value="Homodimeric domain of signal transducing histidine kinase"/>
    <property type="match status" value="1"/>
</dbReference>
<reference evidence="7 9" key="1">
    <citation type="journal article" date="2012" name="Nature">
        <title>Algal genomes reveal evolutionary mosaicism and the fate of nucleomorphs.</title>
        <authorList>
            <consortium name="DOE Joint Genome Institute"/>
            <person name="Curtis B.A."/>
            <person name="Tanifuji G."/>
            <person name="Burki F."/>
            <person name="Gruber A."/>
            <person name="Irimia M."/>
            <person name="Maruyama S."/>
            <person name="Arias M.C."/>
            <person name="Ball S.G."/>
            <person name="Gile G.H."/>
            <person name="Hirakawa Y."/>
            <person name="Hopkins J.F."/>
            <person name="Kuo A."/>
            <person name="Rensing S.A."/>
            <person name="Schmutz J."/>
            <person name="Symeonidi A."/>
            <person name="Elias M."/>
            <person name="Eveleigh R.J."/>
            <person name="Herman E.K."/>
            <person name="Klute M.J."/>
            <person name="Nakayama T."/>
            <person name="Obornik M."/>
            <person name="Reyes-Prieto A."/>
            <person name="Armbrust E.V."/>
            <person name="Aves S.J."/>
            <person name="Beiko R.G."/>
            <person name="Coutinho P."/>
            <person name="Dacks J.B."/>
            <person name="Durnford D.G."/>
            <person name="Fast N.M."/>
            <person name="Green B.R."/>
            <person name="Grisdale C.J."/>
            <person name="Hempel F."/>
            <person name="Henrissat B."/>
            <person name="Hoppner M.P."/>
            <person name="Ishida K."/>
            <person name="Kim E."/>
            <person name="Koreny L."/>
            <person name="Kroth P.G."/>
            <person name="Liu Y."/>
            <person name="Malik S.B."/>
            <person name="Maier U.G."/>
            <person name="McRose D."/>
            <person name="Mock T."/>
            <person name="Neilson J.A."/>
            <person name="Onodera N.T."/>
            <person name="Poole A.M."/>
            <person name="Pritham E.J."/>
            <person name="Richards T.A."/>
            <person name="Rocap G."/>
            <person name="Roy S.W."/>
            <person name="Sarai C."/>
            <person name="Schaack S."/>
            <person name="Shirato S."/>
            <person name="Slamovits C.H."/>
            <person name="Spencer D.F."/>
            <person name="Suzuki S."/>
            <person name="Worden A.Z."/>
            <person name="Zauner S."/>
            <person name="Barry K."/>
            <person name="Bell C."/>
            <person name="Bharti A.K."/>
            <person name="Crow J.A."/>
            <person name="Grimwood J."/>
            <person name="Kramer R."/>
            <person name="Lindquist E."/>
            <person name="Lucas S."/>
            <person name="Salamov A."/>
            <person name="McFadden G.I."/>
            <person name="Lane C.E."/>
            <person name="Keeling P.J."/>
            <person name="Gray M.W."/>
            <person name="Grigoriev I.V."/>
            <person name="Archibald J.M."/>
        </authorList>
    </citation>
    <scope>NUCLEOTIDE SEQUENCE</scope>
    <source>
        <strain evidence="7 9">CCMP2712</strain>
    </source>
</reference>
<dbReference type="Pfam" id="PF02518">
    <property type="entry name" value="HATPase_c"/>
    <property type="match status" value="1"/>
</dbReference>
<dbReference type="InterPro" id="IPR036890">
    <property type="entry name" value="HATPase_C_sf"/>
</dbReference>
<feature type="modified residue" description="4-aspartylphosphate" evidence="4">
    <location>
        <position position="529"/>
    </location>
</feature>
<dbReference type="Gene3D" id="3.30.565.10">
    <property type="entry name" value="Histidine kinase-like ATPase, C-terminal domain"/>
    <property type="match status" value="1"/>
</dbReference>
<dbReference type="SMART" id="SM00065">
    <property type="entry name" value="GAF"/>
    <property type="match status" value="1"/>
</dbReference>
<protein>
    <recommendedName>
        <fullName evidence="10">Histidine kinase</fullName>
    </recommendedName>
</protein>
<dbReference type="STRING" id="905079.L1JXG5"/>
<evidence type="ECO:0000256" key="2">
    <source>
        <dbReference type="ARBA" id="ARBA00022679"/>
    </source>
</evidence>
<dbReference type="Gene3D" id="1.10.287.130">
    <property type="match status" value="1"/>
</dbReference>
<dbReference type="InterPro" id="IPR029016">
    <property type="entry name" value="GAF-like_dom_sf"/>
</dbReference>
<dbReference type="InterPro" id="IPR004358">
    <property type="entry name" value="Sig_transdc_His_kin-like_C"/>
</dbReference>
<dbReference type="InterPro" id="IPR005467">
    <property type="entry name" value="His_kinase_dom"/>
</dbReference>
<gene>
    <name evidence="7" type="ORF">GUITHDRAFT_101508</name>
</gene>
<dbReference type="eggNOG" id="KOG0519">
    <property type="taxonomic scope" value="Eukaryota"/>
</dbReference>
<evidence type="ECO:0000313" key="7">
    <source>
        <dbReference type="EMBL" id="EKX53062.1"/>
    </source>
</evidence>
<dbReference type="PROSITE" id="PS50110">
    <property type="entry name" value="RESPONSE_REGULATORY"/>
    <property type="match status" value="1"/>
</dbReference>
<dbReference type="KEGG" id="gtt:GUITHDRAFT_101508"/>
<dbReference type="Proteomes" id="UP000011087">
    <property type="component" value="Unassembled WGS sequence"/>
</dbReference>
<evidence type="ECO:0008006" key="10">
    <source>
        <dbReference type="Google" id="ProtNLM"/>
    </source>
</evidence>
<dbReference type="SMART" id="SM00387">
    <property type="entry name" value="HATPase_c"/>
    <property type="match status" value="1"/>
</dbReference>
<dbReference type="EMBL" id="JH992971">
    <property type="protein sequence ID" value="EKX53062.1"/>
    <property type="molecule type" value="Genomic_DNA"/>
</dbReference>
<dbReference type="InterPro" id="IPR003661">
    <property type="entry name" value="HisK_dim/P_dom"/>
</dbReference>
<dbReference type="PaxDb" id="55529-EKX53062"/>
<dbReference type="InterPro" id="IPR003018">
    <property type="entry name" value="GAF"/>
</dbReference>
<dbReference type="PRINTS" id="PR00344">
    <property type="entry name" value="BCTRLSENSOR"/>
</dbReference>
<dbReference type="InterPro" id="IPR050956">
    <property type="entry name" value="2C_system_His_kinase"/>
</dbReference>
<dbReference type="SUPFAM" id="SSF52172">
    <property type="entry name" value="CheY-like"/>
    <property type="match status" value="1"/>
</dbReference>
<evidence type="ECO:0000256" key="3">
    <source>
        <dbReference type="ARBA" id="ARBA00022777"/>
    </source>
</evidence>
<organism evidence="7">
    <name type="scientific">Guillardia theta (strain CCMP2712)</name>
    <name type="common">Cryptophyte</name>
    <dbReference type="NCBI Taxonomy" id="905079"/>
    <lineage>
        <taxon>Eukaryota</taxon>
        <taxon>Cryptophyceae</taxon>
        <taxon>Pyrenomonadales</taxon>
        <taxon>Geminigeraceae</taxon>
        <taxon>Guillardia</taxon>
    </lineage>
</organism>